<gene>
    <name evidence="3" type="ORF">BROSI_A0719</name>
</gene>
<dbReference type="PANTHER" id="PTHR37947">
    <property type="entry name" value="BLL2462 PROTEIN"/>
    <property type="match status" value="1"/>
</dbReference>
<dbReference type="SUPFAM" id="SSF53300">
    <property type="entry name" value="vWA-like"/>
    <property type="match status" value="1"/>
</dbReference>
<evidence type="ECO:0000256" key="1">
    <source>
        <dbReference type="SAM" id="Phobius"/>
    </source>
</evidence>
<evidence type="ECO:0000313" key="4">
    <source>
        <dbReference type="Proteomes" id="UP000032309"/>
    </source>
</evidence>
<reference evidence="4" key="1">
    <citation type="journal article" date="2015" name="Genome Announc.">
        <title>Draft Genome Sequence of an Anaerobic Ammonium-Oxidizing Bacterium, "Candidatus Brocadia sinica".</title>
        <authorList>
            <person name="Oshiki M."/>
            <person name="Shinyako-Hata K."/>
            <person name="Satoh H."/>
            <person name="Okabe S."/>
        </authorList>
    </citation>
    <scope>NUCLEOTIDE SEQUENCE [LARGE SCALE GENOMIC DNA]</scope>
    <source>
        <strain evidence="4">JPN1</strain>
    </source>
</reference>
<dbReference type="InterPro" id="IPR010768">
    <property type="entry name" value="GATase1-like"/>
</dbReference>
<keyword evidence="1" id="KW-0472">Membrane</keyword>
<protein>
    <recommendedName>
        <fullName evidence="2">Putative glutamine amidotransferase domain-containing protein</fullName>
    </recommendedName>
</protein>
<dbReference type="Gene3D" id="3.40.50.880">
    <property type="match status" value="1"/>
</dbReference>
<dbReference type="Pfam" id="PF07090">
    <property type="entry name" value="GATase1_like"/>
    <property type="match status" value="1"/>
</dbReference>
<accession>A0ABQ0JTW7</accession>
<keyword evidence="1" id="KW-1133">Transmembrane helix</keyword>
<keyword evidence="1" id="KW-0812">Transmembrane</keyword>
<comment type="caution">
    <text evidence="3">The sequence shown here is derived from an EMBL/GenBank/DDBJ whole genome shotgun (WGS) entry which is preliminary data.</text>
</comment>
<feature type="transmembrane region" description="Helical" evidence="1">
    <location>
        <begin position="736"/>
        <end position="756"/>
    </location>
</feature>
<evidence type="ECO:0000259" key="2">
    <source>
        <dbReference type="Pfam" id="PF07090"/>
    </source>
</evidence>
<organism evidence="3 4">
    <name type="scientific">Candidatus Brocadia sinica JPN1</name>
    <dbReference type="NCBI Taxonomy" id="1197129"/>
    <lineage>
        <taxon>Bacteria</taxon>
        <taxon>Pseudomonadati</taxon>
        <taxon>Planctomycetota</taxon>
        <taxon>Candidatus Brocadiia</taxon>
        <taxon>Candidatus Brocadiales</taxon>
        <taxon>Candidatus Brocadiaceae</taxon>
        <taxon>Candidatus Brocadia</taxon>
    </lineage>
</organism>
<dbReference type="Proteomes" id="UP000032309">
    <property type="component" value="Unassembled WGS sequence"/>
</dbReference>
<dbReference type="PANTHER" id="PTHR37947:SF1">
    <property type="entry name" value="BLL2462 PROTEIN"/>
    <property type="match status" value="1"/>
</dbReference>
<dbReference type="RefSeq" id="WP_052562358.1">
    <property type="nucleotide sequence ID" value="NZ_BAFN01000001.1"/>
</dbReference>
<dbReference type="InterPro" id="IPR029062">
    <property type="entry name" value="Class_I_gatase-like"/>
</dbReference>
<feature type="transmembrane region" description="Helical" evidence="1">
    <location>
        <begin position="17"/>
        <end position="36"/>
    </location>
</feature>
<proteinExistence type="predicted"/>
<feature type="transmembrane region" description="Helical" evidence="1">
    <location>
        <begin position="48"/>
        <end position="66"/>
    </location>
</feature>
<evidence type="ECO:0000313" key="3">
    <source>
        <dbReference type="EMBL" id="GAN32207.1"/>
    </source>
</evidence>
<name>A0ABQ0JTW7_9BACT</name>
<dbReference type="InterPro" id="IPR036465">
    <property type="entry name" value="vWFA_dom_sf"/>
</dbReference>
<keyword evidence="4" id="KW-1185">Reference proteome</keyword>
<feature type="domain" description="Putative glutamine amidotransferase" evidence="2">
    <location>
        <begin position="417"/>
        <end position="576"/>
    </location>
</feature>
<dbReference type="SUPFAM" id="SSF52317">
    <property type="entry name" value="Class I glutamine amidotransferase-like"/>
    <property type="match status" value="1"/>
</dbReference>
<dbReference type="EMBL" id="BAFN01000001">
    <property type="protein sequence ID" value="GAN32207.1"/>
    <property type="molecule type" value="Genomic_DNA"/>
</dbReference>
<sequence length="763" mass="86012">MENLTQWHLTFAGIENLWLRVLVLFLAIAALYFSWLGVKTISPLARRLFLFTLRFAATTLIVILLLQPQIEQKEVLKLKNKVVCLLDNSASMTLKGGDTGITRFQLVNKFFKDNAPFIEELQNNFDVDYLSFSDIIKEISYNDIERGLGLDGKNTDIIQTLKLLKKRYEGKSVRGYLVFSDGADTTELPSGVNKLDIISSLTRDLSAPFFTFSPAGNMEARDIAISNVSYDSFTFVRSPWKADVAIKIFGYKDLKFPVTLKQGNDIISSKVLDTRNERELHIDLSFTPHTTGTFLYTISLPIQPHEAITENNQVSFLVKVVRDKIRIMHVCGRPSWDERFLRRVLKSDPNIDLISFFILRTPTDVSEARNEELSLIPFPVDELFTQVLSSFDLIIFQNFDYRPYDTSFFRFSHYLGNIQKFVTEMGGGFLMIGGDISFSQGGYDGTPIDEILPVNLTTGKDTIDTTRLKATLTNDGLKHPVTALGADTDRNVAIWKDLPELDGCNVTDGLKSDAVPLATFPVKGNPPLISVRDAGQGRCMAIATDSLWRWNFLSVGKGGSNRHYIKFWQNSIKWLIKDPTLNPIHIMANKETFSPGEEIQIKIDVVGGNYQPLSGVQLGIDIANEFSGKSIFSATGVTGSDGQYRFTVKHDGEGYYIVKVLAKKENDEIGQDYAVFCIALENKEFKDPSIRRDILAKLAEVSGGKHFDLPATNIREKFSIENPPIVKLVGKRQISLWDNGYVFMMILTIVSLEWWIRKRRGLS</sequence>